<evidence type="ECO:0000313" key="2">
    <source>
        <dbReference type="Proteomes" id="UP000199371"/>
    </source>
</evidence>
<proteinExistence type="predicted"/>
<dbReference type="Proteomes" id="UP000199371">
    <property type="component" value="Unassembled WGS sequence"/>
</dbReference>
<name>A0A1H6M8A7_9GAMM</name>
<reference evidence="2" key="1">
    <citation type="submission" date="2016-10" db="EMBL/GenBank/DDBJ databases">
        <authorList>
            <person name="Varghese N."/>
            <person name="Submissions S."/>
        </authorList>
    </citation>
    <scope>NUCLEOTIDE SEQUENCE [LARGE SCALE GENOMIC DNA]</scope>
    <source>
        <strain evidence="2">DSM 17616</strain>
    </source>
</reference>
<organism evidence="1 2">
    <name type="scientific">Rheinheimera pacifica</name>
    <dbReference type="NCBI Taxonomy" id="173990"/>
    <lineage>
        <taxon>Bacteria</taxon>
        <taxon>Pseudomonadati</taxon>
        <taxon>Pseudomonadota</taxon>
        <taxon>Gammaproteobacteria</taxon>
        <taxon>Chromatiales</taxon>
        <taxon>Chromatiaceae</taxon>
        <taxon>Rheinheimera</taxon>
    </lineage>
</organism>
<evidence type="ECO:0000313" key="1">
    <source>
        <dbReference type="EMBL" id="SEH97622.1"/>
    </source>
</evidence>
<sequence>MKLCSEVFINILLHRSALQAGNHYNRSGTNVYSKMQINRCLVIKKRKKIKKAAKAALIEVGYLLSIKHLMQF</sequence>
<protein>
    <submittedName>
        <fullName evidence="1">Uncharacterized protein</fullName>
    </submittedName>
</protein>
<gene>
    <name evidence="1" type="ORF">SAMN05660691_02546</name>
</gene>
<keyword evidence="2" id="KW-1185">Reference proteome</keyword>
<dbReference type="AlphaFoldDB" id="A0A1H6M8A7"/>
<accession>A0A1H6M8A7</accession>
<dbReference type="EMBL" id="FNXF01000009">
    <property type="protein sequence ID" value="SEH97622.1"/>
    <property type="molecule type" value="Genomic_DNA"/>
</dbReference>